<proteinExistence type="predicted"/>
<dbReference type="PANTHER" id="PTHR48100">
    <property type="entry name" value="BROAD-SPECIFICITY PHOSPHATASE YOR283W-RELATED"/>
    <property type="match status" value="1"/>
</dbReference>
<dbReference type="InterPro" id="IPR013078">
    <property type="entry name" value="His_Pase_superF_clade-1"/>
</dbReference>
<name>A0A1W5CRV5_9LECA</name>
<dbReference type="PANTHER" id="PTHR48100:SF15">
    <property type="entry name" value="SEDOHEPTULOSE 1,7-BISPHOSPHATASE"/>
    <property type="match status" value="1"/>
</dbReference>
<dbReference type="EMBL" id="FWEW01000062">
    <property type="protein sequence ID" value="SLM33586.1"/>
    <property type="molecule type" value="Genomic_DNA"/>
</dbReference>
<feature type="binding site" evidence="2">
    <location>
        <position position="72"/>
    </location>
    <ligand>
        <name>substrate</name>
    </ligand>
</feature>
<feature type="active site" description="Proton donor/acceptor" evidence="1">
    <location>
        <position position="103"/>
    </location>
</feature>
<reference evidence="4" key="1">
    <citation type="submission" date="2017-03" db="EMBL/GenBank/DDBJ databases">
        <authorList>
            <person name="Sharma R."/>
            <person name="Thines M."/>
        </authorList>
    </citation>
    <scope>NUCLEOTIDE SEQUENCE [LARGE SCALE GENOMIC DNA]</scope>
</reference>
<accession>A0A1W5CRV5</accession>
<dbReference type="InterPro" id="IPR029033">
    <property type="entry name" value="His_PPase_superfam"/>
</dbReference>
<evidence type="ECO:0000313" key="3">
    <source>
        <dbReference type="EMBL" id="SLM33586.1"/>
    </source>
</evidence>
<feature type="active site" description="Tele-phosphohistidine intermediate" evidence="1">
    <location>
        <position position="16"/>
    </location>
</feature>
<evidence type="ECO:0000313" key="4">
    <source>
        <dbReference type="Proteomes" id="UP000192927"/>
    </source>
</evidence>
<dbReference type="SMART" id="SM00855">
    <property type="entry name" value="PGAM"/>
    <property type="match status" value="1"/>
</dbReference>
<evidence type="ECO:0000256" key="1">
    <source>
        <dbReference type="PIRSR" id="PIRSR613078-1"/>
    </source>
</evidence>
<evidence type="ECO:0000256" key="2">
    <source>
        <dbReference type="PIRSR" id="PIRSR613078-2"/>
    </source>
</evidence>
<feature type="binding site" evidence="2">
    <location>
        <begin position="28"/>
        <end position="29"/>
    </location>
    <ligand>
        <name>substrate</name>
    </ligand>
</feature>
<dbReference type="SUPFAM" id="SSF53254">
    <property type="entry name" value="Phosphoglycerate mutase-like"/>
    <property type="match status" value="1"/>
</dbReference>
<dbReference type="GO" id="GO:0050278">
    <property type="term" value="F:sedoheptulose-bisphosphatase activity"/>
    <property type="evidence" value="ECO:0007669"/>
    <property type="project" value="TreeGrafter"/>
</dbReference>
<protein>
    <submittedName>
        <fullName evidence="3">Phosphoglycerate mutase</fullName>
    </submittedName>
</protein>
<dbReference type="Pfam" id="PF00300">
    <property type="entry name" value="His_Phos_1"/>
    <property type="match status" value="1"/>
</dbReference>
<organism evidence="3 4">
    <name type="scientific">Lasallia pustulata</name>
    <dbReference type="NCBI Taxonomy" id="136370"/>
    <lineage>
        <taxon>Eukaryota</taxon>
        <taxon>Fungi</taxon>
        <taxon>Dikarya</taxon>
        <taxon>Ascomycota</taxon>
        <taxon>Pezizomycotina</taxon>
        <taxon>Lecanoromycetes</taxon>
        <taxon>OSLEUM clade</taxon>
        <taxon>Umbilicariomycetidae</taxon>
        <taxon>Umbilicariales</taxon>
        <taxon>Umbilicariaceae</taxon>
        <taxon>Lasallia</taxon>
    </lineage>
</organism>
<dbReference type="Proteomes" id="UP000192927">
    <property type="component" value="Unassembled WGS sequence"/>
</dbReference>
<dbReference type="AlphaFoldDB" id="A0A1W5CRV5"/>
<dbReference type="FunFam" id="3.40.50.1240:FF:000022">
    <property type="entry name" value="Phosphoglycerate mutase family protein"/>
    <property type="match status" value="1"/>
</dbReference>
<feature type="binding site" evidence="2">
    <location>
        <begin position="103"/>
        <end position="106"/>
    </location>
    <ligand>
        <name>substrate</name>
    </ligand>
</feature>
<dbReference type="InterPro" id="IPR050275">
    <property type="entry name" value="PGM_Phosphatase"/>
</dbReference>
<dbReference type="GO" id="GO:0046390">
    <property type="term" value="P:ribose phosphate biosynthetic process"/>
    <property type="evidence" value="ECO:0007669"/>
    <property type="project" value="TreeGrafter"/>
</dbReference>
<sequence>MADKDAGTPRVYLARHGETEWTKNGRYTGITELELTDNGVKQVLGTGRILVGPGKLIDASNLAHVFISPRRRAQATFKLLFDGVSKDELAQSGKITTTEELAEWDYGDYEGLLTGEIRARRKERGLDKEKPWDIWRDGCEGGETAQQVTHRLDKLIQKIHKLQEPYMRGEKPADVVLVAHGHLLRAFAKRWLKYPMEAPLSMMMEPGGIGILSYQHRNIDEPAFLLGMGFPLEEK</sequence>
<dbReference type="CDD" id="cd07067">
    <property type="entry name" value="HP_PGM_like"/>
    <property type="match status" value="1"/>
</dbReference>
<dbReference type="Gene3D" id="3.40.50.1240">
    <property type="entry name" value="Phosphoglycerate mutase-like"/>
    <property type="match status" value="1"/>
</dbReference>
<keyword evidence="4" id="KW-1185">Reference proteome</keyword>